<proteinExistence type="predicted"/>
<gene>
    <name evidence="2" type="ORF">J2S42_008398</name>
</gene>
<evidence type="ECO:0000313" key="2">
    <source>
        <dbReference type="EMBL" id="MDQ0371650.1"/>
    </source>
</evidence>
<keyword evidence="3" id="KW-1185">Reference proteome</keyword>
<comment type="caution">
    <text evidence="2">The sequence shown here is derived from an EMBL/GenBank/DDBJ whole genome shotgun (WGS) entry which is preliminary data.</text>
</comment>
<dbReference type="RefSeq" id="WP_307249418.1">
    <property type="nucleotide sequence ID" value="NZ_JAUSUZ010000002.1"/>
</dbReference>
<evidence type="ECO:0000313" key="3">
    <source>
        <dbReference type="Proteomes" id="UP001240236"/>
    </source>
</evidence>
<name>A0AAE3WAX4_9ACTN</name>
<dbReference type="AlphaFoldDB" id="A0AAE3WAX4"/>
<sequence length="110" mass="12634">MPSSWRLVGFDSAFDHWSQRTEADDATKQFVRKWLDGLASNPRPAGILPPMPGQTYMRDPEDPNDTGRFENCFNGFIPGLPTWIPLKVGYDVDLYNDTTTCKYLLEYRRG</sequence>
<evidence type="ECO:0000256" key="1">
    <source>
        <dbReference type="SAM" id="MobiDB-lite"/>
    </source>
</evidence>
<protein>
    <submittedName>
        <fullName evidence="2">Uncharacterized protein</fullName>
    </submittedName>
</protein>
<organism evidence="2 3">
    <name type="scientific">Catenuloplanes indicus</name>
    <dbReference type="NCBI Taxonomy" id="137267"/>
    <lineage>
        <taxon>Bacteria</taxon>
        <taxon>Bacillati</taxon>
        <taxon>Actinomycetota</taxon>
        <taxon>Actinomycetes</taxon>
        <taxon>Micromonosporales</taxon>
        <taxon>Micromonosporaceae</taxon>
        <taxon>Catenuloplanes</taxon>
    </lineage>
</organism>
<dbReference type="EMBL" id="JAUSUZ010000002">
    <property type="protein sequence ID" value="MDQ0371650.1"/>
    <property type="molecule type" value="Genomic_DNA"/>
</dbReference>
<reference evidence="2 3" key="1">
    <citation type="submission" date="2023-07" db="EMBL/GenBank/DDBJ databases">
        <title>Sequencing the genomes of 1000 actinobacteria strains.</title>
        <authorList>
            <person name="Klenk H.-P."/>
        </authorList>
    </citation>
    <scope>NUCLEOTIDE SEQUENCE [LARGE SCALE GENOMIC DNA]</scope>
    <source>
        <strain evidence="2 3">DSM 44709</strain>
    </source>
</reference>
<dbReference type="Proteomes" id="UP001240236">
    <property type="component" value="Unassembled WGS sequence"/>
</dbReference>
<feature type="region of interest" description="Disordered" evidence="1">
    <location>
        <begin position="42"/>
        <end position="64"/>
    </location>
</feature>
<accession>A0AAE3WAX4</accession>